<dbReference type="AlphaFoldDB" id="A0A5C6EGD3"/>
<proteinExistence type="predicted"/>
<dbReference type="EMBL" id="SJPW01000007">
    <property type="protein sequence ID" value="TWU47524.1"/>
    <property type="molecule type" value="Genomic_DNA"/>
</dbReference>
<reference evidence="1 2" key="1">
    <citation type="submission" date="2019-02" db="EMBL/GenBank/DDBJ databases">
        <title>Deep-cultivation of Planctomycetes and their phenomic and genomic characterization uncovers novel biology.</title>
        <authorList>
            <person name="Wiegand S."/>
            <person name="Jogler M."/>
            <person name="Boedeker C."/>
            <person name="Pinto D."/>
            <person name="Vollmers J."/>
            <person name="Rivas-Marin E."/>
            <person name="Kohn T."/>
            <person name="Peeters S.H."/>
            <person name="Heuer A."/>
            <person name="Rast P."/>
            <person name="Oberbeckmann S."/>
            <person name="Bunk B."/>
            <person name="Jeske O."/>
            <person name="Meyerdierks A."/>
            <person name="Storesund J.E."/>
            <person name="Kallscheuer N."/>
            <person name="Luecker S."/>
            <person name="Lage O.M."/>
            <person name="Pohl T."/>
            <person name="Merkel B.J."/>
            <person name="Hornburger P."/>
            <person name="Mueller R.-W."/>
            <person name="Bruemmer F."/>
            <person name="Labrenz M."/>
            <person name="Spormann A.M."/>
            <person name="Op Den Camp H."/>
            <person name="Overmann J."/>
            <person name="Amann R."/>
            <person name="Jetten M.S.M."/>
            <person name="Mascher T."/>
            <person name="Medema M.H."/>
            <person name="Devos D.P."/>
            <person name="Kaster A.-K."/>
            <person name="Ovreas L."/>
            <person name="Rohde M."/>
            <person name="Galperin M.Y."/>
            <person name="Jogler C."/>
        </authorList>
    </citation>
    <scope>NUCLEOTIDE SEQUENCE [LARGE SCALE GENOMIC DNA]</scope>
    <source>
        <strain evidence="1 2">Poly51</strain>
    </source>
</reference>
<evidence type="ECO:0000313" key="1">
    <source>
        <dbReference type="EMBL" id="TWU47524.1"/>
    </source>
</evidence>
<comment type="caution">
    <text evidence="1">The sequence shown here is derived from an EMBL/GenBank/DDBJ whole genome shotgun (WGS) entry which is preliminary data.</text>
</comment>
<protein>
    <submittedName>
        <fullName evidence="1">Uncharacterized protein</fullName>
    </submittedName>
</protein>
<keyword evidence="2" id="KW-1185">Reference proteome</keyword>
<organism evidence="1 2">
    <name type="scientific">Rubripirellula tenax</name>
    <dbReference type="NCBI Taxonomy" id="2528015"/>
    <lineage>
        <taxon>Bacteria</taxon>
        <taxon>Pseudomonadati</taxon>
        <taxon>Planctomycetota</taxon>
        <taxon>Planctomycetia</taxon>
        <taxon>Pirellulales</taxon>
        <taxon>Pirellulaceae</taxon>
        <taxon>Rubripirellula</taxon>
    </lineage>
</organism>
<sequence>MIVNNHLLISVSSHSLLKCSTKPRLHSPTAVKSRFLNQVNRERLTWIPTLHSLIMRPASDQFDDSTSTRQRITQCWNAARWPTMVAASSCDCMYDKKTGIDLSTDLRKMKVCQQVSYQNLYM</sequence>
<accession>A0A5C6EGD3</accession>
<evidence type="ECO:0000313" key="2">
    <source>
        <dbReference type="Proteomes" id="UP000318288"/>
    </source>
</evidence>
<dbReference type="Proteomes" id="UP000318288">
    <property type="component" value="Unassembled WGS sequence"/>
</dbReference>
<gene>
    <name evidence="1" type="ORF">Poly51_53240</name>
</gene>
<name>A0A5C6EGD3_9BACT</name>